<accession>A0A212KHR9</accession>
<evidence type="ECO:0000256" key="1">
    <source>
        <dbReference type="SAM" id="MobiDB-lite"/>
    </source>
</evidence>
<name>A0A212KHR9_9DELT</name>
<organism evidence="2">
    <name type="scientific">uncultured delta proteobacterium</name>
    <dbReference type="NCBI Taxonomy" id="34034"/>
    <lineage>
        <taxon>Bacteria</taxon>
        <taxon>Deltaproteobacteria</taxon>
        <taxon>environmental samples</taxon>
    </lineage>
</organism>
<evidence type="ECO:0000313" key="2">
    <source>
        <dbReference type="EMBL" id="SBW11179.1"/>
    </source>
</evidence>
<sequence>MISAATSLGSIDSPTLQNPASNTPRPTRMNRGPALPSPASNALAAVSFNVRMRPLSMAMSSPMLPDARRMALSILSSRMAVSRPGFQIFPEVSTIVPSPFCVRCCRIQKNHMLIKGLSFHFLLARTPKAHYVTELSHNKHTRRRKVRGAGRTAARLKDLPGWKHNPGVFTWLMFP</sequence>
<feature type="region of interest" description="Disordered" evidence="1">
    <location>
        <begin position="1"/>
        <end position="38"/>
    </location>
</feature>
<proteinExistence type="predicted"/>
<dbReference type="EMBL" id="FLUQ01000007">
    <property type="protein sequence ID" value="SBW11179.1"/>
    <property type="molecule type" value="Genomic_DNA"/>
</dbReference>
<feature type="compositionally biased region" description="Polar residues" evidence="1">
    <location>
        <begin position="1"/>
        <end position="25"/>
    </location>
</feature>
<protein>
    <submittedName>
        <fullName evidence="2">Uncharacterized protein</fullName>
    </submittedName>
</protein>
<dbReference type="AlphaFoldDB" id="A0A212KHR9"/>
<gene>
    <name evidence="2" type="ORF">KL86DPRO_70198</name>
</gene>
<reference evidence="2" key="1">
    <citation type="submission" date="2016-04" db="EMBL/GenBank/DDBJ databases">
        <authorList>
            <person name="Evans L.H."/>
            <person name="Alamgir A."/>
            <person name="Owens N."/>
            <person name="Weber N.D."/>
            <person name="Virtaneva K."/>
            <person name="Barbian K."/>
            <person name="Babar A."/>
            <person name="Rosenke K."/>
        </authorList>
    </citation>
    <scope>NUCLEOTIDE SEQUENCE</scope>
    <source>
        <strain evidence="2">86</strain>
    </source>
</reference>